<proteinExistence type="inferred from homology"/>
<dbReference type="Gene3D" id="1.25.70.10">
    <property type="entry name" value="Transcription termination factor 3, mitochondrial"/>
    <property type="match status" value="2"/>
</dbReference>
<dbReference type="InterPro" id="IPR038538">
    <property type="entry name" value="MTERF_sf"/>
</dbReference>
<reference evidence="4 5" key="1">
    <citation type="journal article" date="2013" name="Proc. Natl. Acad. Sci. U.S.A.">
        <title>Fine-scale variation in meiotic recombination in Mimulus inferred from population shotgun sequencing.</title>
        <authorList>
            <person name="Hellsten U."/>
            <person name="Wright K.M."/>
            <person name="Jenkins J."/>
            <person name="Shu S."/>
            <person name="Yuan Y."/>
            <person name="Wessler S.R."/>
            <person name="Schmutz J."/>
            <person name="Willis J.H."/>
            <person name="Rokhsar D.S."/>
        </authorList>
    </citation>
    <scope>NUCLEOTIDE SEQUENCE [LARGE SCALE GENOMIC DNA]</scope>
    <source>
        <strain evidence="5">cv. DUN x IM62</strain>
    </source>
</reference>
<name>A0A022Q3F9_ERYGU</name>
<dbReference type="PANTHER" id="PTHR13068:SF130">
    <property type="entry name" value="TRANSCRIPTION TERMINATION FACTOR MTERF6, CHLOROPLASTIC_MITOCHONDRIAL-LIKE"/>
    <property type="match status" value="1"/>
</dbReference>
<evidence type="ECO:0000313" key="4">
    <source>
        <dbReference type="EMBL" id="EYU23212.1"/>
    </source>
</evidence>
<gene>
    <name evidence="4" type="ORF">MIMGU_mgv1a009656mg</name>
</gene>
<comment type="similarity">
    <text evidence="1">Belongs to the mTERF family.</text>
</comment>
<keyword evidence="2" id="KW-0805">Transcription regulation</keyword>
<sequence>MISHFVRKNLACFIPKQIFNCAQIQCFFSSSSSSPEEQPATSPTVFDFLLHNHNFSPEAAERIASIYPRLINPEKADSVLSFLKETGFSHTQLEKIIRHRPRFLSAKADDLGFSSADICSIISNDPAILHMSVGNNIKPSLSVLKDLLGSNYNVARILKLSAWFVTSNLETTMVPNFEFLKSVGIPRDRILLLLHNYPRTFLLKPETIRRSVDKAEEMGVDRSSKAPSSFVSSMVKIKKITEVILGTGKYTLSCIVKHPVCFSCSVEKRYKPRFRILGILESRNLIENWPSLGEVYILTDDKFFEKFVRPYSDVVGDDDAYVKTSLVRGKRGIKY</sequence>
<keyword evidence="2" id="KW-0806">Transcription termination</keyword>
<evidence type="ECO:0000256" key="2">
    <source>
        <dbReference type="ARBA" id="ARBA00022472"/>
    </source>
</evidence>
<protein>
    <submittedName>
        <fullName evidence="4">Uncharacterized protein</fullName>
    </submittedName>
</protein>
<evidence type="ECO:0000313" key="5">
    <source>
        <dbReference type="Proteomes" id="UP000030748"/>
    </source>
</evidence>
<organism evidence="4 5">
    <name type="scientific">Erythranthe guttata</name>
    <name type="common">Yellow monkey flower</name>
    <name type="synonym">Mimulus guttatus</name>
    <dbReference type="NCBI Taxonomy" id="4155"/>
    <lineage>
        <taxon>Eukaryota</taxon>
        <taxon>Viridiplantae</taxon>
        <taxon>Streptophyta</taxon>
        <taxon>Embryophyta</taxon>
        <taxon>Tracheophyta</taxon>
        <taxon>Spermatophyta</taxon>
        <taxon>Magnoliopsida</taxon>
        <taxon>eudicotyledons</taxon>
        <taxon>Gunneridae</taxon>
        <taxon>Pentapetalae</taxon>
        <taxon>asterids</taxon>
        <taxon>lamiids</taxon>
        <taxon>Lamiales</taxon>
        <taxon>Phrymaceae</taxon>
        <taxon>Erythranthe</taxon>
    </lineage>
</organism>
<dbReference type="EMBL" id="KI632175">
    <property type="protein sequence ID" value="EYU23212.1"/>
    <property type="molecule type" value="Genomic_DNA"/>
</dbReference>
<keyword evidence="2" id="KW-0804">Transcription</keyword>
<dbReference type="Pfam" id="PF02536">
    <property type="entry name" value="mTERF"/>
    <property type="match status" value="1"/>
</dbReference>
<dbReference type="Proteomes" id="UP000030748">
    <property type="component" value="Unassembled WGS sequence"/>
</dbReference>
<dbReference type="InterPro" id="IPR003690">
    <property type="entry name" value="MTERF"/>
</dbReference>
<evidence type="ECO:0000256" key="3">
    <source>
        <dbReference type="ARBA" id="ARBA00022946"/>
    </source>
</evidence>
<dbReference type="GO" id="GO:0006353">
    <property type="term" value="P:DNA-templated transcription termination"/>
    <property type="evidence" value="ECO:0007669"/>
    <property type="project" value="UniProtKB-KW"/>
</dbReference>
<dbReference type="AlphaFoldDB" id="A0A022Q3F9"/>
<dbReference type="GO" id="GO:0003676">
    <property type="term" value="F:nucleic acid binding"/>
    <property type="evidence" value="ECO:0007669"/>
    <property type="project" value="InterPro"/>
</dbReference>
<keyword evidence="5" id="KW-1185">Reference proteome</keyword>
<evidence type="ECO:0000256" key="1">
    <source>
        <dbReference type="ARBA" id="ARBA00007692"/>
    </source>
</evidence>
<dbReference type="SMART" id="SM00733">
    <property type="entry name" value="Mterf"/>
    <property type="match status" value="5"/>
</dbReference>
<dbReference type="GO" id="GO:0009507">
    <property type="term" value="C:chloroplast"/>
    <property type="evidence" value="ECO:0000318"/>
    <property type="project" value="GO_Central"/>
</dbReference>
<dbReference type="GO" id="GO:0009658">
    <property type="term" value="P:chloroplast organization"/>
    <property type="evidence" value="ECO:0000318"/>
    <property type="project" value="GO_Central"/>
</dbReference>
<dbReference type="PANTHER" id="PTHR13068">
    <property type="entry name" value="CGI-12 PROTEIN-RELATED"/>
    <property type="match status" value="1"/>
</dbReference>
<keyword evidence="3" id="KW-0809">Transit peptide</keyword>
<accession>A0A022Q3F9</accession>